<dbReference type="PROSITE" id="PS00455">
    <property type="entry name" value="AMP_BINDING"/>
    <property type="match status" value="1"/>
</dbReference>
<dbReference type="InterPro" id="IPR042099">
    <property type="entry name" value="ANL_N_sf"/>
</dbReference>
<evidence type="ECO:0000259" key="4">
    <source>
        <dbReference type="PROSITE" id="PS50075"/>
    </source>
</evidence>
<dbReference type="RefSeq" id="WP_015068700.1">
    <property type="nucleotide sequence ID" value="NZ_CAKMLI010000003.1"/>
</dbReference>
<keyword evidence="5" id="KW-0614">Plasmid</keyword>
<dbReference type="Gene3D" id="3.40.50.980">
    <property type="match status" value="2"/>
</dbReference>
<keyword evidence="3" id="KW-0597">Phosphoprotein</keyword>
<protein>
    <recommendedName>
        <fullName evidence="4">Carrier domain-containing protein</fullName>
    </recommendedName>
</protein>
<evidence type="ECO:0000256" key="2">
    <source>
        <dbReference type="ARBA" id="ARBA00022450"/>
    </source>
</evidence>
<dbReference type="GO" id="GO:0044550">
    <property type="term" value="P:secondary metabolite biosynthetic process"/>
    <property type="evidence" value="ECO:0007669"/>
    <property type="project" value="TreeGrafter"/>
</dbReference>
<dbReference type="Gene3D" id="3.30.559.30">
    <property type="entry name" value="Nonribosomal peptide synthetase, condensation domain"/>
    <property type="match status" value="2"/>
</dbReference>
<dbReference type="InterPro" id="IPR029058">
    <property type="entry name" value="AB_hydrolase_fold"/>
</dbReference>
<geneLocation type="plasmid" evidence="5 6">
    <name>pAMEDUM8_300</name>
</geneLocation>
<dbReference type="InterPro" id="IPR020845">
    <property type="entry name" value="AMP-binding_CS"/>
</dbReference>
<evidence type="ECO:0000256" key="3">
    <source>
        <dbReference type="ARBA" id="ARBA00022553"/>
    </source>
</evidence>
<dbReference type="FunFam" id="3.40.50.12780:FF:000012">
    <property type="entry name" value="Non-ribosomal peptide synthetase"/>
    <property type="match status" value="1"/>
</dbReference>
<dbReference type="InterPro" id="IPR025110">
    <property type="entry name" value="AMP-bd_C"/>
</dbReference>
<dbReference type="NCBIfam" id="NF003417">
    <property type="entry name" value="PRK04813.1"/>
    <property type="match status" value="2"/>
</dbReference>
<organism evidence="5 6">
    <name type="scientific">Alteromonas mediterranea</name>
    <dbReference type="NCBI Taxonomy" id="314275"/>
    <lineage>
        <taxon>Bacteria</taxon>
        <taxon>Pseudomonadati</taxon>
        <taxon>Pseudomonadota</taxon>
        <taxon>Gammaproteobacteria</taxon>
        <taxon>Alteromonadales</taxon>
        <taxon>Alteromonadaceae</taxon>
        <taxon>Alteromonas/Salinimonas group</taxon>
        <taxon>Alteromonas</taxon>
    </lineage>
</organism>
<dbReference type="InterPro" id="IPR045851">
    <property type="entry name" value="AMP-bd_C_sf"/>
</dbReference>
<dbReference type="Gene3D" id="3.40.50.1820">
    <property type="entry name" value="alpha/beta hydrolase"/>
    <property type="match status" value="1"/>
</dbReference>
<keyword evidence="2" id="KW-0596">Phosphopantetheine</keyword>
<dbReference type="SUPFAM" id="SSF47336">
    <property type="entry name" value="ACP-like"/>
    <property type="match status" value="2"/>
</dbReference>
<dbReference type="PROSITE" id="PS50075">
    <property type="entry name" value="CARRIER"/>
    <property type="match status" value="2"/>
</dbReference>
<sequence length="2096" mass="231506">METKAANLYQLAPQQFSFLNLEKQSGMSLPPSQATLFLDTPLDRNKLTAALKQLVETQEILRTKMVPMEGMIVPAQSVGQSVVQLWIDGQQTLVSDEELGAESTVVVKVLPHENGEKIEITLPAMFGDKASLKILVEQMMLFYRGETMEQSIVQYGDYANWQNEMVSSVDEQDSRLEAVLANSCLLNAVLSVDEFVRDSGGKVPESKTVQLEPTVKNQLKSLHESDSIMAEATVIAAWGLMLGHSLQQDSVILGSVNPCRRRDGINNTIGLFEKTLPVQVNLTEDNAGTLIDSLIHAFAEANENQDTYCSSHLFDACADKGVDACGLAYVFESSDLALANDQLGYRMETQGWAESPYKLKLLMDHSNNDICLTLFANGAFQKQEIDLFEERFSIILDQLLQNQAASLAGINVIGQKENALLASFNTPVAEDNKFTRVLDIVVQTAQCKPDEVAIESGEQSLSYAQLLARAAHIKAGLASKGIEAGQKVAIHIPRSSDFIATTFAVWGLGAIAVPVEPTTPVLRVQRMLEDASCEIAVTDVKVYSDLSCPSVSIDELTETPLKGDFQFDTSMHIEPAFIMFTSGSTGAPAGVQVTHQALANYLSWAQSEYRTEDRCDAVWHTSVAFDLSVTSYLLPLVTESKVIIPTQSEGISGLVSSLAATDTALIVKMTPSHALAMVEELQAKGTQYTQPHTLVLGGEILTSKLVFRLKESFPKASTINEYGPTEATVGCSFHRCEQVASSTNESIGKPIQNTNMFVVDDAGNALPIGSIGEICISGVGVTPGYVNAEQKNTEKFIQINGQRAYRSGDLGRVRADGKFEFIGRNDNQVNLRGYRIELQEIERTISDCHGIGNVAVVLGHSKSGRNIVAYYQVEGNSTTDNRHLFEQLEALLPEYMMPFSLVEMKSLPKTSAGKIDRLALSRIFIGDNGHQVPYVAPRNQEEEILTVVWKKVFEIDEIGIDENYFELGGDSVRSVQVTALAEARGLRFALQLLHENPTIRQLAAALSEKQEYVELHKTQPFELLSAEDKALLPADIDDAYPLNLLQEGMIYHRDFAPKSAVYHAICSYNINMPIDVDIMRKAVGDLVQQHPLLRTSFDLSTFSGPTQLVHKEGGSPLGYQDLRGLDPKTHQDYVDEWMEAEKIRGFEIEEYPLIRFMLHHFTDEHCQLSYSFHHEIIDGWSDALMMTELMNRYLSAVNNVPMEFRLPDSSFRDSIYLEQQALKNEKFRDFWLDRMADVNVMKLPNINKLKADKGDRKIIKFEPYISEELSSEVKNLSVNLAVPLKTVLLAAHLKVMSLMGGHDDVMTYTVGNGRPENRDGHAVVGLFVNSLAFRQKLPGGCWADLIKDTLKTENELLPYRRYPMAELKRQHGSEPLAETLFFFNHYHITDGLARWDNAVLNEIKVYAESTFPFCVNAFLTPFVKDICIRIEYDALQYRDDDMRVAGQFYVDVLKAMVADPYASYDEGSFLPTEMENTLLNSWSKAEQVEEADNVLKLFDTFVSNTSNHTAVIDANQSLSYGEFGNYVNGLASHLVANTGAQSQYVAICLNRSVDLIAAIMGVMKAGKAYVPVNPEYPDARILSMVEELGCPLICDDKNYARFTEHGVDQINLTELRATLIASQNAAPEVSVFAESPAYVIYTSGSTGKPKGVIVNHGNLAASTQARLDYYDLQTSERHLLVASAAFDSSVAVIFGALSSGATLLVASDEAVKDPALLIGFMQANQASSLLSVPSLLSTLLDEQLSEVDSLCRVISAGESLPRELNRRLSSELQTEVYNEYGPTETTVWSTVYQVADEIDRATVPIGKPVPGTQVYILDNKMALVPIGVQGELYIGGKGVAAGYLNQPELSAEKFVANPFDQGQTRLYKTGDAARFDKDGNIEFVGRVDRLVKIQGFRVELSEVEAVLGEHQDVQKCIAVVSETKLGHKYLCAYVLPAENITHEIDTQEIKEYVKRILPKYMVPSVVMVINRLPLTSSGKLDYEHLPNPGRFLLERSATFVAPRTETENVVAGIWSSELQIEQIGAHDDFFELGGESLAAMKIMAKIRKVYSVSISLGDVFDDVTTVASVAAKIEAVLSSTSHQQPENVGELEVGEI</sequence>
<evidence type="ECO:0000313" key="5">
    <source>
        <dbReference type="EMBL" id="AMJ80877.1"/>
    </source>
</evidence>
<feature type="domain" description="Carrier" evidence="4">
    <location>
        <begin position="2001"/>
        <end position="2077"/>
    </location>
</feature>
<dbReference type="Pfam" id="PF00668">
    <property type="entry name" value="Condensation"/>
    <property type="match status" value="2"/>
</dbReference>
<comment type="cofactor">
    <cofactor evidence="1">
        <name>pantetheine 4'-phosphate</name>
        <dbReference type="ChEBI" id="CHEBI:47942"/>
    </cofactor>
</comment>
<dbReference type="Gene3D" id="3.30.559.10">
    <property type="entry name" value="Chloramphenicol acetyltransferase-like domain"/>
    <property type="match status" value="2"/>
</dbReference>
<name>A0AAC8XPC1_9ALTE</name>
<feature type="domain" description="Carrier" evidence="4">
    <location>
        <begin position="936"/>
        <end position="1010"/>
    </location>
</feature>
<dbReference type="InterPro" id="IPR009081">
    <property type="entry name" value="PP-bd_ACP"/>
</dbReference>
<dbReference type="Gene3D" id="2.30.38.10">
    <property type="entry name" value="Luciferase, Domain 3"/>
    <property type="match status" value="1"/>
</dbReference>
<proteinExistence type="predicted"/>
<dbReference type="InterPro" id="IPR023213">
    <property type="entry name" value="CAT-like_dom_sf"/>
</dbReference>
<dbReference type="InterPro" id="IPR010071">
    <property type="entry name" value="AA_adenyl_dom"/>
</dbReference>
<dbReference type="FunFam" id="2.30.38.10:FF:000001">
    <property type="entry name" value="Non-ribosomal peptide synthetase PvdI"/>
    <property type="match status" value="1"/>
</dbReference>
<dbReference type="Pfam" id="PF00550">
    <property type="entry name" value="PP-binding"/>
    <property type="match status" value="2"/>
</dbReference>
<accession>A0AAC8XPC1</accession>
<dbReference type="SUPFAM" id="SSF56801">
    <property type="entry name" value="Acetyl-CoA synthetase-like"/>
    <property type="match status" value="2"/>
</dbReference>
<dbReference type="GO" id="GO:0043041">
    <property type="term" value="P:amino acid activation for nonribosomal peptide biosynthetic process"/>
    <property type="evidence" value="ECO:0007669"/>
    <property type="project" value="TreeGrafter"/>
</dbReference>
<dbReference type="InterPro" id="IPR036736">
    <property type="entry name" value="ACP-like_sf"/>
</dbReference>
<dbReference type="Pfam" id="PF00501">
    <property type="entry name" value="AMP-binding"/>
    <property type="match status" value="2"/>
</dbReference>
<dbReference type="InterPro" id="IPR006162">
    <property type="entry name" value="Ppantetheine_attach_site"/>
</dbReference>
<dbReference type="PROSITE" id="PS00012">
    <property type="entry name" value="PHOSPHOPANTETHEINE"/>
    <property type="match status" value="1"/>
</dbReference>
<gene>
    <name evidence="5" type="ORF">AV942_21095</name>
</gene>
<dbReference type="SUPFAM" id="SSF52777">
    <property type="entry name" value="CoA-dependent acyltransferases"/>
    <property type="match status" value="4"/>
</dbReference>
<dbReference type="Gene3D" id="3.30.300.30">
    <property type="match status" value="2"/>
</dbReference>
<dbReference type="GO" id="GO:0003824">
    <property type="term" value="F:catalytic activity"/>
    <property type="evidence" value="ECO:0007669"/>
    <property type="project" value="InterPro"/>
</dbReference>
<dbReference type="InterPro" id="IPR001242">
    <property type="entry name" value="Condensation_dom"/>
</dbReference>
<reference evidence="5 6" key="1">
    <citation type="submission" date="2015-12" db="EMBL/GenBank/DDBJ databases">
        <title>Intraspecies pangenome expansion in the marine bacterium Alteromonas.</title>
        <authorList>
            <person name="Lopez-Perez M."/>
            <person name="Rodriguez-Valera F."/>
        </authorList>
    </citation>
    <scope>NUCLEOTIDE SEQUENCE [LARGE SCALE GENOMIC DNA]</scope>
    <source>
        <strain evidence="5 6">UM8</strain>
        <plasmid evidence="5 6">pAMEDUM8_300</plasmid>
    </source>
</reference>
<dbReference type="EMBL" id="CP013929">
    <property type="protein sequence ID" value="AMJ80877.1"/>
    <property type="molecule type" value="Genomic_DNA"/>
</dbReference>
<dbReference type="InterPro" id="IPR000873">
    <property type="entry name" value="AMP-dep_synth/lig_dom"/>
</dbReference>
<dbReference type="Pfam" id="PF13193">
    <property type="entry name" value="AMP-binding_C"/>
    <property type="match status" value="1"/>
</dbReference>
<dbReference type="Gene3D" id="1.10.1200.10">
    <property type="entry name" value="ACP-like"/>
    <property type="match status" value="1"/>
</dbReference>
<dbReference type="GO" id="GO:0031177">
    <property type="term" value="F:phosphopantetheine binding"/>
    <property type="evidence" value="ECO:0007669"/>
    <property type="project" value="TreeGrafter"/>
</dbReference>
<evidence type="ECO:0000313" key="6">
    <source>
        <dbReference type="Proteomes" id="UP000061468"/>
    </source>
</evidence>
<dbReference type="Proteomes" id="UP000061468">
    <property type="component" value="Plasmid pAMEDUM8_300"/>
</dbReference>
<dbReference type="PANTHER" id="PTHR45527:SF1">
    <property type="entry name" value="FATTY ACID SYNTHASE"/>
    <property type="match status" value="1"/>
</dbReference>
<dbReference type="CDD" id="cd05930">
    <property type="entry name" value="A_NRPS"/>
    <property type="match status" value="2"/>
</dbReference>
<dbReference type="Gene3D" id="3.40.50.12780">
    <property type="entry name" value="N-terminal domain of ligase-like"/>
    <property type="match status" value="1"/>
</dbReference>
<dbReference type="NCBIfam" id="TIGR01733">
    <property type="entry name" value="AA-adenyl-dom"/>
    <property type="match status" value="2"/>
</dbReference>
<dbReference type="GO" id="GO:0005737">
    <property type="term" value="C:cytoplasm"/>
    <property type="evidence" value="ECO:0007669"/>
    <property type="project" value="TreeGrafter"/>
</dbReference>
<evidence type="ECO:0000256" key="1">
    <source>
        <dbReference type="ARBA" id="ARBA00001957"/>
    </source>
</evidence>
<dbReference type="PANTHER" id="PTHR45527">
    <property type="entry name" value="NONRIBOSOMAL PEPTIDE SYNTHETASE"/>
    <property type="match status" value="1"/>
</dbReference>